<proteinExistence type="inferred from homology"/>
<evidence type="ECO:0000256" key="2">
    <source>
        <dbReference type="ARBA" id="ARBA00009105"/>
    </source>
</evidence>
<dbReference type="GO" id="GO:0006493">
    <property type="term" value="P:protein O-linked glycosylation"/>
    <property type="evidence" value="ECO:0007669"/>
    <property type="project" value="TreeGrafter"/>
</dbReference>
<evidence type="ECO:0008006" key="13">
    <source>
        <dbReference type="Google" id="ProtNLM"/>
    </source>
</evidence>
<keyword evidence="6" id="KW-0735">Signal-anchor</keyword>
<evidence type="ECO:0000256" key="7">
    <source>
        <dbReference type="ARBA" id="ARBA00022989"/>
    </source>
</evidence>
<evidence type="ECO:0000256" key="9">
    <source>
        <dbReference type="ARBA" id="ARBA00023180"/>
    </source>
</evidence>
<comment type="caution">
    <text evidence="11">The sequence shown here is derived from an EMBL/GenBank/DDBJ whole genome shotgun (WGS) entry which is preliminary data.</text>
</comment>
<feature type="transmembrane region" description="Helical" evidence="10">
    <location>
        <begin position="36"/>
        <end position="58"/>
    </location>
</feature>
<evidence type="ECO:0000256" key="8">
    <source>
        <dbReference type="ARBA" id="ARBA00023136"/>
    </source>
</evidence>
<protein>
    <recommendedName>
        <fullName evidence="13">Nucleotide-diphospho-sugar transferase domain-containing protein</fullName>
    </recommendedName>
</protein>
<comment type="similarity">
    <text evidence="2">Belongs to the MNN1/MNT family.</text>
</comment>
<dbReference type="AlphaFoldDB" id="A0AAU9LB95"/>
<dbReference type="GO" id="GO:0016020">
    <property type="term" value="C:membrane"/>
    <property type="evidence" value="ECO:0007669"/>
    <property type="project" value="UniProtKB-SubCell"/>
</dbReference>
<dbReference type="GO" id="GO:0000033">
    <property type="term" value="F:alpha-1,3-mannosyltransferase activity"/>
    <property type="evidence" value="ECO:0007669"/>
    <property type="project" value="TreeGrafter"/>
</dbReference>
<name>A0AAU9LB95_9STRA</name>
<sequence>MNHRAHSTELPTLARSGFRSSYSRLHGKFRQIPQSVLIVIVLVVLGLLVVTADFVFIWQATSGTEGQDHVAIFQENNRNPLGQKFDRIPLVDNPVISSRNMKHMEKQLVYTLHRIAQNTSEKRGIVLPMFDKIATWGVSQIMQLRAMNVTLPVEVPHCGDWNVLRQRAVLEKEDLGIIRFYDFEEIMLLDADTLLFESPMMLWETEKYRTTGTLFFHDRLSQENQYLGKRIGKNAHVSRLNQYISQFDVAYFAPLRNIERPKATSKNKIPVSLNNYSPSEHLLTSHSWNQRAGHEMDSSLVLWNKKRQPRATAILAAFMAGNGIRGPPSYGDKELFFIAAELAETQYAFSDFGVGSFGWDFRDNGPGKSVLCGCAMHYYPVKSMNTSDLVNTSLLYVNCEDPFVEDGFTKKPIYYTQARLYEVYAGSFKKHKLSQECPFDITGVRLTSAQEDLILMRQRFIKIAKAIMG</sequence>
<dbReference type="Pfam" id="PF11051">
    <property type="entry name" value="Mannosyl_trans3"/>
    <property type="match status" value="1"/>
</dbReference>
<evidence type="ECO:0000256" key="1">
    <source>
        <dbReference type="ARBA" id="ARBA00004606"/>
    </source>
</evidence>
<organism evidence="11 12">
    <name type="scientific">Peronospora belbahrii</name>
    <dbReference type="NCBI Taxonomy" id="622444"/>
    <lineage>
        <taxon>Eukaryota</taxon>
        <taxon>Sar</taxon>
        <taxon>Stramenopiles</taxon>
        <taxon>Oomycota</taxon>
        <taxon>Peronosporomycetes</taxon>
        <taxon>Peronosporales</taxon>
        <taxon>Peronosporaceae</taxon>
        <taxon>Peronospora</taxon>
    </lineage>
</organism>
<evidence type="ECO:0000256" key="10">
    <source>
        <dbReference type="SAM" id="Phobius"/>
    </source>
</evidence>
<evidence type="ECO:0000313" key="11">
    <source>
        <dbReference type="EMBL" id="CAH0482888.1"/>
    </source>
</evidence>
<accession>A0AAU9LB95</accession>
<comment type="subcellular location">
    <subcellularLocation>
        <location evidence="1">Membrane</location>
        <topology evidence="1">Single-pass type II membrane protein</topology>
    </subcellularLocation>
</comment>
<keyword evidence="8 10" id="KW-0472">Membrane</keyword>
<keyword evidence="9" id="KW-0325">Glycoprotein</keyword>
<evidence type="ECO:0000256" key="3">
    <source>
        <dbReference type="ARBA" id="ARBA00022676"/>
    </source>
</evidence>
<dbReference type="Proteomes" id="UP001160483">
    <property type="component" value="Unassembled WGS sequence"/>
</dbReference>
<dbReference type="EMBL" id="CAKKTJ010000336">
    <property type="protein sequence ID" value="CAH0482888.1"/>
    <property type="molecule type" value="Genomic_DNA"/>
</dbReference>
<gene>
    <name evidence="11" type="ORF">PBS003_LOCUS9466</name>
</gene>
<dbReference type="PANTHER" id="PTHR31392:SF1">
    <property type="entry name" value="ALPHA-1,3-MANNOSYLTRANSFERASE MNN1-RELATED"/>
    <property type="match status" value="1"/>
</dbReference>
<evidence type="ECO:0000256" key="5">
    <source>
        <dbReference type="ARBA" id="ARBA00022692"/>
    </source>
</evidence>
<keyword evidence="7 10" id="KW-1133">Transmembrane helix</keyword>
<keyword evidence="4" id="KW-0808">Transferase</keyword>
<evidence type="ECO:0000313" key="12">
    <source>
        <dbReference type="Proteomes" id="UP001160483"/>
    </source>
</evidence>
<dbReference type="InterPro" id="IPR022751">
    <property type="entry name" value="Alpha_mannosyltransferase"/>
</dbReference>
<reference evidence="11" key="1">
    <citation type="submission" date="2021-11" db="EMBL/GenBank/DDBJ databases">
        <authorList>
            <person name="Islam A."/>
            <person name="Islam S."/>
            <person name="Flora M.S."/>
            <person name="Rahman M."/>
            <person name="Ziaur R.M."/>
            <person name="Epstein J.H."/>
            <person name="Hassan M."/>
            <person name="Klassen M."/>
            <person name="Woodard K."/>
            <person name="Webb A."/>
            <person name="Webby R.J."/>
            <person name="El Zowalaty M.E."/>
        </authorList>
    </citation>
    <scope>NUCLEOTIDE SEQUENCE</scope>
    <source>
        <strain evidence="11">Pbs3</strain>
    </source>
</reference>
<dbReference type="PANTHER" id="PTHR31392">
    <property type="entry name" value="ALPHA-1,3-MANNOSYLTRANSFERASE MNN1-RELATED"/>
    <property type="match status" value="1"/>
</dbReference>
<evidence type="ECO:0000256" key="6">
    <source>
        <dbReference type="ARBA" id="ARBA00022968"/>
    </source>
</evidence>
<evidence type="ECO:0000256" key="4">
    <source>
        <dbReference type="ARBA" id="ARBA00022679"/>
    </source>
</evidence>
<keyword evidence="5 10" id="KW-0812">Transmembrane</keyword>
<keyword evidence="3" id="KW-0328">Glycosyltransferase</keyword>
<dbReference type="GO" id="GO:0005794">
    <property type="term" value="C:Golgi apparatus"/>
    <property type="evidence" value="ECO:0007669"/>
    <property type="project" value="TreeGrafter"/>
</dbReference>